<dbReference type="AlphaFoldDB" id="B2HN32"/>
<dbReference type="STRING" id="216594.MMAR_0507"/>
<accession>B2HN32</accession>
<keyword evidence="2" id="KW-1185">Reference proteome</keyword>
<name>B2HN32_MYCMM</name>
<reference evidence="1 2" key="1">
    <citation type="journal article" date="2008" name="Genome Res.">
        <title>Insights from the complete genome sequence of Mycobacterium marinum on the evolution of Mycobacterium tuberculosis.</title>
        <authorList>
            <person name="Stinear T.P."/>
            <person name="Seemann T."/>
            <person name="Harrison P.F."/>
            <person name="Jenkin G.A."/>
            <person name="Davies J.K."/>
            <person name="Johnson P.D."/>
            <person name="Abdellah Z."/>
            <person name="Arrowsmith C."/>
            <person name="Chillingworth T."/>
            <person name="Churcher C."/>
            <person name="Clarke K."/>
            <person name="Cronin A."/>
            <person name="Davis P."/>
            <person name="Goodhead I."/>
            <person name="Holroyd N."/>
            <person name="Jagels K."/>
            <person name="Lord A."/>
            <person name="Moule S."/>
            <person name="Mungall K."/>
            <person name="Norbertczak H."/>
            <person name="Quail M.A."/>
            <person name="Rabbinowitsch E."/>
            <person name="Walker D."/>
            <person name="White B."/>
            <person name="Whitehead S."/>
            <person name="Small P.L."/>
            <person name="Brosch R."/>
            <person name="Ramakrishnan L."/>
            <person name="Fischbach M.A."/>
            <person name="Parkhill J."/>
            <person name="Cole S.T."/>
        </authorList>
    </citation>
    <scope>NUCLEOTIDE SEQUENCE [LARGE SCALE GENOMIC DNA]</scope>
    <source>
        <strain evidence="2">ATCC BAA-535 / M</strain>
    </source>
</reference>
<evidence type="ECO:0000313" key="2">
    <source>
        <dbReference type="Proteomes" id="UP000001190"/>
    </source>
</evidence>
<evidence type="ECO:0000313" key="1">
    <source>
        <dbReference type="EMBL" id="ACC38971.1"/>
    </source>
</evidence>
<dbReference type="KEGG" id="mmi:MMAR_0507"/>
<sequence>MRVRVWGAKLWTRMPGAAAVLISTLFFCVSVQEVQMGIDRDFAHSIPGAPDTADSDAFAAIIGGAEGVAGLIASPMRWKGPSGHSCWFANAPDVGATRVAGG</sequence>
<proteinExistence type="predicted"/>
<dbReference type="Proteomes" id="UP000001190">
    <property type="component" value="Chromosome"/>
</dbReference>
<gene>
    <name evidence="1" type="ordered locus">MMAR_0507</name>
</gene>
<dbReference type="HOGENOM" id="CLU_2274240_0_0_11"/>
<protein>
    <submittedName>
        <fullName evidence="1">Hypothetical membrane protein</fullName>
    </submittedName>
</protein>
<organism evidence="1 2">
    <name type="scientific">Mycobacterium marinum (strain ATCC BAA-535 / M)</name>
    <dbReference type="NCBI Taxonomy" id="216594"/>
    <lineage>
        <taxon>Bacteria</taxon>
        <taxon>Bacillati</taxon>
        <taxon>Actinomycetota</taxon>
        <taxon>Actinomycetes</taxon>
        <taxon>Mycobacteriales</taxon>
        <taxon>Mycobacteriaceae</taxon>
        <taxon>Mycobacterium</taxon>
        <taxon>Mycobacterium ulcerans group</taxon>
    </lineage>
</organism>
<dbReference type="EMBL" id="CP000854">
    <property type="protein sequence ID" value="ACC38971.1"/>
    <property type="molecule type" value="Genomic_DNA"/>
</dbReference>